<keyword evidence="3" id="KW-1133">Transmembrane helix</keyword>
<evidence type="ECO:0000256" key="1">
    <source>
        <dbReference type="ARBA" id="ARBA00007430"/>
    </source>
</evidence>
<feature type="compositionally biased region" description="Polar residues" evidence="2">
    <location>
        <begin position="597"/>
        <end position="611"/>
    </location>
</feature>
<reference evidence="5 6" key="1">
    <citation type="submission" date="2022-09" db="EMBL/GenBank/DDBJ databases">
        <title>Complete genome sequence of Janibacter terrae strain COS04-44, PCL-degrading bacteria isolated from oil spilled coast.</title>
        <authorList>
            <person name="Park H."/>
            <person name="Kim J.Y."/>
            <person name="An S.H."/>
            <person name="Lee C.M."/>
            <person name="Weon H.-Y."/>
        </authorList>
    </citation>
    <scope>NUCLEOTIDE SEQUENCE [LARGE SCALE GENOMIC DNA]</scope>
    <source>
        <strain evidence="5 6">COS04-44</strain>
    </source>
</reference>
<comment type="similarity">
    <text evidence="1">Belongs to the polysaccharide synthase family.</text>
</comment>
<dbReference type="PANTHER" id="PTHR43318:SF1">
    <property type="entry name" value="POLYSACCHARIDE BIOSYNTHESIS PROTEIN EPSC-RELATED"/>
    <property type="match status" value="1"/>
</dbReference>
<dbReference type="RefSeq" id="WP_338538498.1">
    <property type="nucleotide sequence ID" value="NZ_CP104874.1"/>
</dbReference>
<evidence type="ECO:0000313" key="5">
    <source>
        <dbReference type="EMBL" id="WWF05638.1"/>
    </source>
</evidence>
<dbReference type="SUPFAM" id="SSF51735">
    <property type="entry name" value="NAD(P)-binding Rossmann-fold domains"/>
    <property type="match status" value="1"/>
</dbReference>
<keyword evidence="3" id="KW-0472">Membrane</keyword>
<name>A0ABZ2FE87_9MICO</name>
<dbReference type="CDD" id="cd05237">
    <property type="entry name" value="UDP_invert_4-6DH_SDR_e"/>
    <property type="match status" value="1"/>
</dbReference>
<accession>A0ABZ2FE87</accession>
<dbReference type="Pfam" id="PF13727">
    <property type="entry name" value="CoA_binding_3"/>
    <property type="match status" value="1"/>
</dbReference>
<sequence length="618" mass="66434">MARPLLSGSSPKANRWLWAVVDLAVIGVAVLFAAILRYDFNLTLATTFPVLWLAVLAGGLHLLIGATIGPYAVGHLRGSYEEIVDLMKTVVLWSLPLLAFSLFGPVDLGPRSLPLTAAAASLLGMFGARYVLRATRSRIDPGGTAESRVLVFGAGEGGRQLVRALVRDQLSSMTPVGLLDDDRSKRRMRIDGVRVLGTADDVARVAEETEATTLAIAVPSAQPELVRKLRHAAQGAGLETLILPQAHEMLGRIGGGDLRSLDLTDFLGRRPIELDASAIADTISGRTVLVTGAGGSIGSELCRQISKFGPRKLVMLDRDESALHGTQLSVTGQGLFESDDVVLADIRDADRMVEVFEHHRPQVVFHAAALKHLPLLEMYPEEAWKTNVLGTLNVLKAAHQTGVATFVNVSTDKAANPTCVLGYSKRVTERLTADYATKDDNTYVSVRFGNVLGSRGSVITAFTAQIEQGGPVTVTHPDVERFFMLIPEACQLVLQAAAIGRDGEVMVLDMGQPAKIQDVATTLIELSGRKDIEIVYTGLRTGEKMSEDLFTPGEQIRETPHPLVSSVDVPSICVDIIDGIRHSSPTEAAQWMEEATRSGQETVLPQASTAIPLSPNKD</sequence>
<dbReference type="Gene3D" id="3.40.50.720">
    <property type="entry name" value="NAD(P)-binding Rossmann-like Domain"/>
    <property type="match status" value="2"/>
</dbReference>
<evidence type="ECO:0000259" key="4">
    <source>
        <dbReference type="Pfam" id="PF02719"/>
    </source>
</evidence>
<dbReference type="Pfam" id="PF02719">
    <property type="entry name" value="Polysacc_synt_2"/>
    <property type="match status" value="1"/>
</dbReference>
<evidence type="ECO:0000256" key="3">
    <source>
        <dbReference type="SAM" id="Phobius"/>
    </source>
</evidence>
<dbReference type="Proteomes" id="UP001381003">
    <property type="component" value="Chromosome"/>
</dbReference>
<feature type="domain" description="Polysaccharide biosynthesis protein CapD-like" evidence="4">
    <location>
        <begin position="288"/>
        <end position="564"/>
    </location>
</feature>
<feature type="transmembrane region" description="Helical" evidence="3">
    <location>
        <begin position="16"/>
        <end position="38"/>
    </location>
</feature>
<feature type="transmembrane region" description="Helical" evidence="3">
    <location>
        <begin position="50"/>
        <end position="74"/>
    </location>
</feature>
<dbReference type="SUPFAM" id="SSF53335">
    <property type="entry name" value="S-adenosyl-L-methionine-dependent methyltransferases"/>
    <property type="match status" value="1"/>
</dbReference>
<dbReference type="PANTHER" id="PTHR43318">
    <property type="entry name" value="UDP-N-ACETYLGLUCOSAMINE 4,6-DEHYDRATASE"/>
    <property type="match status" value="1"/>
</dbReference>
<organism evidence="5 6">
    <name type="scientific">Janibacter terrae</name>
    <dbReference type="NCBI Taxonomy" id="103817"/>
    <lineage>
        <taxon>Bacteria</taxon>
        <taxon>Bacillati</taxon>
        <taxon>Actinomycetota</taxon>
        <taxon>Actinomycetes</taxon>
        <taxon>Micrococcales</taxon>
        <taxon>Intrasporangiaceae</taxon>
        <taxon>Janibacter</taxon>
    </lineage>
</organism>
<gene>
    <name evidence="5" type="ORF">N5P18_01845</name>
</gene>
<dbReference type="InterPro" id="IPR051203">
    <property type="entry name" value="Polysaccharide_Synthase-Rel"/>
</dbReference>
<evidence type="ECO:0000313" key="6">
    <source>
        <dbReference type="Proteomes" id="UP001381003"/>
    </source>
</evidence>
<dbReference type="EMBL" id="CP104874">
    <property type="protein sequence ID" value="WWF05638.1"/>
    <property type="molecule type" value="Genomic_DNA"/>
</dbReference>
<dbReference type="InterPro" id="IPR003869">
    <property type="entry name" value="Polysac_CapD-like"/>
</dbReference>
<dbReference type="InterPro" id="IPR036291">
    <property type="entry name" value="NAD(P)-bd_dom_sf"/>
</dbReference>
<proteinExistence type="inferred from homology"/>
<keyword evidence="3" id="KW-0812">Transmembrane</keyword>
<keyword evidence="6" id="KW-1185">Reference proteome</keyword>
<protein>
    <submittedName>
        <fullName evidence="5">Polysaccharide biosynthesis protein</fullName>
    </submittedName>
</protein>
<evidence type="ECO:0000256" key="2">
    <source>
        <dbReference type="SAM" id="MobiDB-lite"/>
    </source>
</evidence>
<feature type="region of interest" description="Disordered" evidence="2">
    <location>
        <begin position="595"/>
        <end position="618"/>
    </location>
</feature>
<dbReference type="InterPro" id="IPR029063">
    <property type="entry name" value="SAM-dependent_MTases_sf"/>
</dbReference>